<dbReference type="InterPro" id="IPR051235">
    <property type="entry name" value="CEP152/SHC-Transforming"/>
</dbReference>
<reference evidence="4 5" key="1">
    <citation type="submission" date="2018-04" db="EMBL/GenBank/DDBJ databases">
        <title>The genome of golden apple snail Pomacea canaliculata provides insight into stress tolerance and invasive adaptation.</title>
        <authorList>
            <person name="Liu C."/>
            <person name="Liu B."/>
            <person name="Ren Y."/>
            <person name="Zhang Y."/>
            <person name="Wang H."/>
            <person name="Li S."/>
            <person name="Jiang F."/>
            <person name="Yin L."/>
            <person name="Zhang G."/>
            <person name="Qian W."/>
            <person name="Fan W."/>
        </authorList>
    </citation>
    <scope>NUCLEOTIDE SEQUENCE [LARGE SCALE GENOMIC DNA]</scope>
    <source>
        <strain evidence="4">SZHN2017</strain>
        <tissue evidence="4">Muscle</tissue>
    </source>
</reference>
<evidence type="ECO:0000259" key="3">
    <source>
        <dbReference type="Pfam" id="PF25770"/>
    </source>
</evidence>
<feature type="domain" description="CEP152 CEP63 binding coiled coil" evidence="3">
    <location>
        <begin position="1621"/>
        <end position="1671"/>
    </location>
</feature>
<proteinExistence type="predicted"/>
<feature type="coiled-coil region" evidence="1">
    <location>
        <begin position="386"/>
        <end position="539"/>
    </location>
</feature>
<keyword evidence="1" id="KW-0175">Coiled coil</keyword>
<evidence type="ECO:0000313" key="5">
    <source>
        <dbReference type="Proteomes" id="UP000245119"/>
    </source>
</evidence>
<feature type="compositionally biased region" description="Polar residues" evidence="2">
    <location>
        <begin position="97"/>
        <end position="108"/>
    </location>
</feature>
<gene>
    <name evidence="4" type="ORF">C0Q70_03504</name>
</gene>
<dbReference type="EMBL" id="PZQS01000002">
    <property type="protein sequence ID" value="PVD36519.1"/>
    <property type="molecule type" value="Genomic_DNA"/>
</dbReference>
<dbReference type="Proteomes" id="UP000245119">
    <property type="component" value="Linkage Group LG2"/>
</dbReference>
<dbReference type="OrthoDB" id="10064205at2759"/>
<dbReference type="PANTHER" id="PTHR10337:SF6">
    <property type="entry name" value="CENTROSOMAL PROTEIN OF 152 KDA"/>
    <property type="match status" value="1"/>
</dbReference>
<sequence length="2310" mass="264527">MSTNVSLANPGMSLDFDAQALQAQEEAEREREDQEQQQELRRVIQEFGEQDDLLSEASSDGDSVNLSLLSGQDRSYNQISAFEPVHQVVSSESQRSFFHQTSNSSPTVIYTPRSDHTARSVGQTTSHQTHSSASDQSIKLLGHDASPKTGQEYYWDSGDHLQLGSSLPENFTHYWNTPAEDKAGRKNLQPDHNKPGDIPNKLLSSESDGQLAHHLEKCAAHAGQLQASSYANNNHYLHIDEGNQAAQWIGENAGPMKNNLSNVPIEWSGASCNRFSKDDSDSPIQFWESSSEDRIKPLDISFGHYDGKEKQRSITLAKAMPSAQAQNRNSALEKDFSDDYRVMYKNPNIQTSTSAKLAELGRREKFMEPAGESEEAQQLSQLRILYESRGRRLEDLTAELEAFRQESSKERRMLKHHLSLAQGEKEGLAKSLKECQQLLQDTKDEQVKTLGKLRAVELQVQVLKEEKDEVTRRQQSAETTIENLTHQLAELHESESLLNARKQHESIVASMQQRYNVELHTLKEKLDAATETVSEKNKEIEKLWQQIGEQRKQFEELQISRADIINQLTRRLEESQRQCQSLLETTSSQEIGRLKAQLQQTLASKRMSEDMISSLQAEVKELKQELSMLESASSLGVISHQGKLFADDSMTDLGIRKTLDFSSPVSAGKFDGSQPREELITNLRRELERCLGNNKQKRTAVAELQKEKQALEEKLLHLQEELTGAQTSIQEMQVKLKSFEDLYGGDHQESAVVSRLKKDIENLQQEKKALMQEVDDYKMRVNEVAASEARLTEINQQLNFHMSQMVRQHDLDKTEALERCKRTCEDIHRSSRELMERDLSSKFFADKQELLMKYERQLEILRETAEGAQEELVKVKEMYSQACQDLAQLEEKLHGEYNSRLKNDVAELRKQLEEENLALRKAEEQEIAERVQLQLKLELEEKYRKEQLSETEKQIAQARAEWQQHQEAVVQEAVAAAERQWTEKMEKLSEEMEHKIEAERIQWETDQQLQVEVQLKQHLEREYLSWKIKADKETLKQVDAAVGDAQQKISELQAELAASRREHAAELKNLEDKIQQEVAQRQADLERHLKAQSAMVTDIEMNQKLAEKEADLLEEFEKRLQDQLEKLRESKAEELKQCLKDQEEQLSRDWQKKFEIEINQAVSNAVATCEASNIEKNKKQTEAATQEVIKWKMQFGELQAQLKMQVQKWQDERVQLLQEKDEERRQAVVSVRQQCQNDYQRFISDSKVTLSAALTSARQEHEQELEKLAARHQEEIAALRESEHELQKIVATWNKSDSPTQHRTKHQLMQRAEKLQQEVEKREKLLQQADAHMQQEVEKLRESMAHSYAKQRESDRLRLQHQLTQYSQAMQQGQRERTHLERQMETMVEEFRKEKDLLEQQLQQISKELKVKSQTVVKLQSYEEDYHAQVQQLQDMEDEKQVLQNQLEERESDIDLLSQEKNKLQQVLSEMEAVQKEECSKMSEKLQACQAALMSLKEEKESLIERLSTTQQKHEVELGKSHKRLGEVRERLHKMEVALAAVNKQHVEDMEKVHLRLRTAHQQVDELTQQLAQTQKEYKTALEEVEKQHQKEKKEMAACFQQQIELSLADTYTQTDTDDSLSRLKDEYINTMKKIKGEIKSHISQSNLRAAVTLRTRLRQQRLLTIRHLRQCCKSRLQLLLTTCVDGSAGENLWITVEQNLDCLFDSVSSAFSSTPSASTTTTPRSIEKKDQSLDEDKITDGHQLVRTKISTHKASCSSGKGFHTPLSTPRSVESEHLALPSHLSRVELFDQGHPDASISELQGSGIFFPLVSEETSSLTDLHSDSDMESKLQPVKPCFVTVSSKNNDKNTDQDKIRSQFSCAKSENVHPKIIKSSDVGSLSLWTSNLHKGRGEEKSEGLEKGDNAGEWREIGIQSWSEAEAMPNLWQAFTDVADLRLETEKNPRKQLYFDTETDLNSNVGIGRGVLSPKMTVSPARDLNPQSNGVSEQRSALLSKSGDFTKHMKKFSVRYKSLDNLLVSPERDEVPHSTLPERDLQWTLTGSMCHNTVDHLQLSKTEVPRTGTACTKYSSQGQSNYRTAASQPSQGKKSLNSVAARHEFGKKVPAVNESCTSVSSKRISDSFLLDHTPRTVHNIEKLMNGMEQDNAEHTSKQRTRSAESLAHKKILCSSPIRDAQSVRLWQGPRLSFTSEAQVDTSTKACTTEQIIRGLQQKLNPELIHQSLETEKHVEKAYAPLSHLGKAKWHSEQVLNALKCEQRDDDGSEDVYQYTPLKHFLAPSSSTSLLSTYSASEGDLRFLPYEISAKFTEQF</sequence>
<feature type="coiled-coil region" evidence="1">
    <location>
        <begin position="1035"/>
        <end position="1149"/>
    </location>
</feature>
<feature type="compositionally biased region" description="Low complexity" evidence="2">
    <location>
        <begin position="123"/>
        <end position="137"/>
    </location>
</feature>
<keyword evidence="5" id="KW-1185">Reference proteome</keyword>
<feature type="compositionally biased region" description="Low complexity" evidence="2">
    <location>
        <begin position="1711"/>
        <end position="1725"/>
    </location>
</feature>
<feature type="coiled-coil region" evidence="1">
    <location>
        <begin position="1199"/>
        <end position="1226"/>
    </location>
</feature>
<feature type="region of interest" description="Disordered" evidence="2">
    <location>
        <begin position="97"/>
        <end position="137"/>
    </location>
</feature>
<dbReference type="Pfam" id="PF25770">
    <property type="entry name" value="CC_CEP63-bind_CEP152"/>
    <property type="match status" value="1"/>
</dbReference>
<feature type="coiled-coil region" evidence="1">
    <location>
        <begin position="1363"/>
        <end position="1602"/>
    </location>
</feature>
<feature type="coiled-coil region" evidence="1">
    <location>
        <begin position="565"/>
        <end position="632"/>
    </location>
</feature>
<protein>
    <recommendedName>
        <fullName evidence="3">CEP152 CEP63 binding coiled coil domain-containing protein</fullName>
    </recommendedName>
</protein>
<accession>A0A2T7PSX4</accession>
<feature type="region of interest" description="Disordered" evidence="2">
    <location>
        <begin position="2067"/>
        <end position="2089"/>
    </location>
</feature>
<dbReference type="InterPro" id="IPR057659">
    <property type="entry name" value="CEP152_CC"/>
</dbReference>
<feature type="region of interest" description="Disordered" evidence="2">
    <location>
        <begin position="172"/>
        <end position="204"/>
    </location>
</feature>
<feature type="region of interest" description="Disordered" evidence="2">
    <location>
        <begin position="1711"/>
        <end position="1734"/>
    </location>
</feature>
<feature type="coiled-coil region" evidence="1">
    <location>
        <begin position="844"/>
        <end position="1002"/>
    </location>
</feature>
<evidence type="ECO:0000256" key="1">
    <source>
        <dbReference type="SAM" id="Coils"/>
    </source>
</evidence>
<feature type="coiled-coil region" evidence="1">
    <location>
        <begin position="687"/>
        <end position="780"/>
    </location>
</feature>
<evidence type="ECO:0000256" key="2">
    <source>
        <dbReference type="SAM" id="MobiDB-lite"/>
    </source>
</evidence>
<dbReference type="STRING" id="400727.A0A2T7PSX4"/>
<dbReference type="PANTHER" id="PTHR10337">
    <property type="entry name" value="SHC TRANSFORMING PROTEIN"/>
    <property type="match status" value="1"/>
</dbReference>
<feature type="coiled-coil region" evidence="1">
    <location>
        <begin position="1251"/>
        <end position="1335"/>
    </location>
</feature>
<feature type="compositionally biased region" description="Basic and acidic residues" evidence="2">
    <location>
        <begin position="179"/>
        <end position="195"/>
    </location>
</feature>
<organism evidence="4 5">
    <name type="scientific">Pomacea canaliculata</name>
    <name type="common">Golden apple snail</name>
    <dbReference type="NCBI Taxonomy" id="400727"/>
    <lineage>
        <taxon>Eukaryota</taxon>
        <taxon>Metazoa</taxon>
        <taxon>Spiralia</taxon>
        <taxon>Lophotrochozoa</taxon>
        <taxon>Mollusca</taxon>
        <taxon>Gastropoda</taxon>
        <taxon>Caenogastropoda</taxon>
        <taxon>Architaenioglossa</taxon>
        <taxon>Ampullarioidea</taxon>
        <taxon>Ampullariidae</taxon>
        <taxon>Pomacea</taxon>
    </lineage>
</organism>
<name>A0A2T7PSX4_POMCA</name>
<dbReference type="GO" id="GO:0005813">
    <property type="term" value="C:centrosome"/>
    <property type="evidence" value="ECO:0007669"/>
    <property type="project" value="TreeGrafter"/>
</dbReference>
<comment type="caution">
    <text evidence="4">The sequence shown here is derived from an EMBL/GenBank/DDBJ whole genome shotgun (WGS) entry which is preliminary data.</text>
</comment>
<evidence type="ECO:0000313" key="4">
    <source>
        <dbReference type="EMBL" id="PVD36519.1"/>
    </source>
</evidence>
<dbReference type="GO" id="GO:0007099">
    <property type="term" value="P:centriole replication"/>
    <property type="evidence" value="ECO:0007669"/>
    <property type="project" value="TreeGrafter"/>
</dbReference>